<evidence type="ECO:0000256" key="2">
    <source>
        <dbReference type="ARBA" id="ARBA00007675"/>
    </source>
</evidence>
<dbReference type="CDD" id="cd10145">
    <property type="entry name" value="TFIIA_gamma_N"/>
    <property type="match status" value="1"/>
</dbReference>
<dbReference type="OMA" id="MTTFDKC"/>
<comment type="subcellular location">
    <subcellularLocation>
        <location evidence="1 9">Nucleus</location>
    </subcellularLocation>
</comment>
<keyword evidence="13" id="KW-1185">Reference proteome</keyword>
<keyword evidence="4 9" id="KW-0805">Transcription regulation</keyword>
<dbReference type="STRING" id="656061.D5GEA1"/>
<name>D5GEA1_TUBMM</name>
<evidence type="ECO:0000259" key="11">
    <source>
        <dbReference type="Pfam" id="PF02751"/>
    </source>
</evidence>
<sequence length="114" mass="13047">MSDQTYYYELYRRSCIGVALMDSLDDMISKGSITPQLALKVLSNFDRSIAETLANRVKANFSFKGHLDTYRFCDDVWTFLVTDVTFKFPQKNKPTISTNKIKIVSCNSKKPGEE</sequence>
<dbReference type="InterPro" id="IPR015871">
    <property type="entry name" value="TFIIA_gsu_C"/>
</dbReference>
<evidence type="ECO:0000256" key="3">
    <source>
        <dbReference type="ARBA" id="ARBA00019928"/>
    </source>
</evidence>
<evidence type="ECO:0000256" key="4">
    <source>
        <dbReference type="ARBA" id="ARBA00023015"/>
    </source>
</evidence>
<comment type="similarity">
    <text evidence="2 9">Belongs to the TFIIA subunit 2 family.</text>
</comment>
<reference evidence="12 13" key="1">
    <citation type="journal article" date="2010" name="Nature">
        <title>Perigord black truffle genome uncovers evolutionary origins and mechanisms of symbiosis.</title>
        <authorList>
            <person name="Martin F."/>
            <person name="Kohler A."/>
            <person name="Murat C."/>
            <person name="Balestrini R."/>
            <person name="Coutinho P.M."/>
            <person name="Jaillon O."/>
            <person name="Montanini B."/>
            <person name="Morin E."/>
            <person name="Noel B."/>
            <person name="Percudani R."/>
            <person name="Porcel B."/>
            <person name="Rubini A."/>
            <person name="Amicucci A."/>
            <person name="Amselem J."/>
            <person name="Anthouard V."/>
            <person name="Arcioni S."/>
            <person name="Artiguenave F."/>
            <person name="Aury J.M."/>
            <person name="Ballario P."/>
            <person name="Bolchi A."/>
            <person name="Brenna A."/>
            <person name="Brun A."/>
            <person name="Buee M."/>
            <person name="Cantarel B."/>
            <person name="Chevalier G."/>
            <person name="Couloux A."/>
            <person name="Da Silva C."/>
            <person name="Denoeud F."/>
            <person name="Duplessis S."/>
            <person name="Ghignone S."/>
            <person name="Hilselberger B."/>
            <person name="Iotti M."/>
            <person name="Marcais B."/>
            <person name="Mello A."/>
            <person name="Miranda M."/>
            <person name="Pacioni G."/>
            <person name="Quesneville H."/>
            <person name="Riccioni C."/>
            <person name="Ruotolo R."/>
            <person name="Splivallo R."/>
            <person name="Stocchi V."/>
            <person name="Tisserant E."/>
            <person name="Viscomi A.R."/>
            <person name="Zambonelli A."/>
            <person name="Zampieri E."/>
            <person name="Henrissat B."/>
            <person name="Lebrun M.H."/>
            <person name="Paolocci F."/>
            <person name="Bonfante P."/>
            <person name="Ottonello S."/>
            <person name="Wincker P."/>
        </authorList>
    </citation>
    <scope>NUCLEOTIDE SEQUENCE [LARGE SCALE GENOMIC DNA]</scope>
    <source>
        <strain evidence="12 13">Mel28</strain>
    </source>
</reference>
<feature type="domain" description="Transcription initiation factor IIA gamma subunit C-terminal" evidence="11">
    <location>
        <begin position="64"/>
        <end position="108"/>
    </location>
</feature>
<evidence type="ECO:0000256" key="6">
    <source>
        <dbReference type="ARBA" id="ARBA00023242"/>
    </source>
</evidence>
<evidence type="ECO:0000313" key="13">
    <source>
        <dbReference type="Proteomes" id="UP000006911"/>
    </source>
</evidence>
<evidence type="ECO:0000256" key="8">
    <source>
        <dbReference type="ARBA" id="ARBA00063181"/>
    </source>
</evidence>
<evidence type="ECO:0000256" key="9">
    <source>
        <dbReference type="PIRNR" id="PIRNR009415"/>
    </source>
</evidence>
<dbReference type="Gene3D" id="2.30.18.10">
    <property type="entry name" value="Transcription factor IIA (TFIIA), beta-barrel domain"/>
    <property type="match status" value="1"/>
</dbReference>
<dbReference type="FunCoup" id="D5GEA1">
    <property type="interactions" value="448"/>
</dbReference>
<dbReference type="InterPro" id="IPR009083">
    <property type="entry name" value="TFIIA_a-hlx"/>
</dbReference>
<gene>
    <name evidence="12" type="ORF">GSTUM_00001216001</name>
</gene>
<feature type="domain" description="Transcription initiation factor IIA gamma subunit N-terminal" evidence="10">
    <location>
        <begin position="7"/>
        <end position="53"/>
    </location>
</feature>
<dbReference type="PANTHER" id="PTHR10966">
    <property type="entry name" value="TRANSCRIPTION INITIATION FACTOR IIA SUBUNIT 2"/>
    <property type="match status" value="1"/>
</dbReference>
<dbReference type="InterPro" id="IPR009088">
    <property type="entry name" value="TFIIA_b-brl"/>
</dbReference>
<organism evidence="12 13">
    <name type="scientific">Tuber melanosporum (strain Mel28)</name>
    <name type="common">Perigord black truffle</name>
    <dbReference type="NCBI Taxonomy" id="656061"/>
    <lineage>
        <taxon>Eukaryota</taxon>
        <taxon>Fungi</taxon>
        <taxon>Dikarya</taxon>
        <taxon>Ascomycota</taxon>
        <taxon>Pezizomycotina</taxon>
        <taxon>Pezizomycetes</taxon>
        <taxon>Pezizales</taxon>
        <taxon>Tuberaceae</taxon>
        <taxon>Tuber</taxon>
    </lineage>
</organism>
<proteinExistence type="inferred from homology"/>
<accession>D5GEA1</accession>
<dbReference type="Pfam" id="PF02751">
    <property type="entry name" value="TFIIA_gamma_C"/>
    <property type="match status" value="1"/>
</dbReference>
<dbReference type="Proteomes" id="UP000006911">
    <property type="component" value="Unassembled WGS sequence"/>
</dbReference>
<dbReference type="FunFam" id="1.10.287.190:FF:000001">
    <property type="entry name" value="Transcription initiation factor IIA subunit 2"/>
    <property type="match status" value="1"/>
</dbReference>
<dbReference type="Gene3D" id="1.10.287.190">
    <property type="entry name" value="Transcription factor IIA gamma subunit, alpha-helical domain"/>
    <property type="match status" value="1"/>
</dbReference>
<dbReference type="Pfam" id="PF02268">
    <property type="entry name" value="TFIIA_gamma_N"/>
    <property type="match status" value="1"/>
</dbReference>
<keyword evidence="5 9" id="KW-0804">Transcription</keyword>
<comment type="subunit">
    <text evidence="8">TFIIA is a heterodimer composed of the large TOA1 and the small TOA2 subunits.</text>
</comment>
<keyword evidence="6 9" id="KW-0539">Nucleus</keyword>
<evidence type="ECO:0000259" key="10">
    <source>
        <dbReference type="Pfam" id="PF02268"/>
    </source>
</evidence>
<dbReference type="eggNOG" id="KOG3463">
    <property type="taxonomic scope" value="Eukaryota"/>
</dbReference>
<dbReference type="GeneID" id="9185499"/>
<dbReference type="GO" id="GO:0006367">
    <property type="term" value="P:transcription initiation at RNA polymerase II promoter"/>
    <property type="evidence" value="ECO:0007669"/>
    <property type="project" value="InterPro"/>
</dbReference>
<dbReference type="SUPFAM" id="SSF47396">
    <property type="entry name" value="Transcription factor IIA (TFIIA), alpha-helical domain"/>
    <property type="match status" value="1"/>
</dbReference>
<dbReference type="FunFam" id="2.30.18.10:FF:000003">
    <property type="entry name" value="Transcription initiation factor IIA subunit 2"/>
    <property type="match status" value="1"/>
</dbReference>
<dbReference type="RefSeq" id="XP_002838653.1">
    <property type="nucleotide sequence ID" value="XM_002838607.1"/>
</dbReference>
<comment type="function">
    <text evidence="7">TFIIA is a component of the transcription machinery of RNA polymerase II and plays an important role in transcriptional activation. TFIIA in a complex with TBP mediates transcriptional activity.</text>
</comment>
<dbReference type="InParanoid" id="D5GEA1"/>
<dbReference type="HOGENOM" id="CLU_112964_3_1_1"/>
<evidence type="ECO:0000256" key="1">
    <source>
        <dbReference type="ARBA" id="ARBA00004123"/>
    </source>
</evidence>
<dbReference type="PIRSF" id="PIRSF009415">
    <property type="entry name" value="Hum_TFIIA_gamma"/>
    <property type="match status" value="1"/>
</dbReference>
<dbReference type="CDD" id="cd10014">
    <property type="entry name" value="TFIIA_gamma_C"/>
    <property type="match status" value="1"/>
</dbReference>
<dbReference type="InterPro" id="IPR003194">
    <property type="entry name" value="TFIIA_gsu"/>
</dbReference>
<evidence type="ECO:0000256" key="7">
    <source>
        <dbReference type="ARBA" id="ARBA00024733"/>
    </source>
</evidence>
<protein>
    <recommendedName>
        <fullName evidence="3 9">Transcription initiation factor IIA subunit 2</fullName>
    </recommendedName>
</protein>
<dbReference type="EMBL" id="FN430169">
    <property type="protein sequence ID" value="CAZ82844.1"/>
    <property type="molecule type" value="Genomic_DNA"/>
</dbReference>
<evidence type="ECO:0000313" key="12">
    <source>
        <dbReference type="EMBL" id="CAZ82844.1"/>
    </source>
</evidence>
<dbReference type="GO" id="GO:0005672">
    <property type="term" value="C:transcription factor TFIIA complex"/>
    <property type="evidence" value="ECO:0007669"/>
    <property type="project" value="InterPro"/>
</dbReference>
<evidence type="ECO:0000256" key="5">
    <source>
        <dbReference type="ARBA" id="ARBA00023163"/>
    </source>
</evidence>
<dbReference type="KEGG" id="tml:GSTUM_00001216001"/>
<dbReference type="SUPFAM" id="SSF50784">
    <property type="entry name" value="Transcription factor IIA (TFIIA), beta-barrel domain"/>
    <property type="match status" value="1"/>
</dbReference>
<dbReference type="AlphaFoldDB" id="D5GEA1"/>
<dbReference type="InterPro" id="IPR015872">
    <property type="entry name" value="TFIIA_gsu_N"/>
</dbReference>